<accession>A0AC34QIJ1</accession>
<protein>
    <submittedName>
        <fullName evidence="2">Uncharacterized protein</fullName>
    </submittedName>
</protein>
<dbReference type="WBParaSite" id="JU765_v2.g16683.t1">
    <property type="protein sequence ID" value="JU765_v2.g16683.t1"/>
    <property type="gene ID" value="JU765_v2.g16683"/>
</dbReference>
<name>A0AC34QIJ1_9BILA</name>
<sequence>MESSVEPTTQNILPDLPFSEFRPDGKPDWRFYRARSIMKKQRQMMMVETKEETVVNVVESVADDVDDDIIEIDSQFPHLDDKPKDFFGMPQTGTFPFKKKSGVVPKWQKYRVKREPEEYSLEEVNDKISQEKRMKRALKKKRQRAKRLEREKQNQSRKQKKEQQKILDDQEVQVIGGNVVDGKSEPATIAYENALILEGAKAEEELRKKLRLERRRQHREKKRQIWGSADHIDITRMRRNAKAHKKKRRKSSKAEGPTQRAEVVSAKGIHVQVKREIKRELIV</sequence>
<reference evidence="2" key="1">
    <citation type="submission" date="2022-11" db="UniProtKB">
        <authorList>
            <consortium name="WormBaseParasite"/>
        </authorList>
    </citation>
    <scope>IDENTIFICATION</scope>
</reference>
<organism evidence="1 2">
    <name type="scientific">Panagrolaimus sp. JU765</name>
    <dbReference type="NCBI Taxonomy" id="591449"/>
    <lineage>
        <taxon>Eukaryota</taxon>
        <taxon>Metazoa</taxon>
        <taxon>Ecdysozoa</taxon>
        <taxon>Nematoda</taxon>
        <taxon>Chromadorea</taxon>
        <taxon>Rhabditida</taxon>
        <taxon>Tylenchina</taxon>
        <taxon>Panagrolaimomorpha</taxon>
        <taxon>Panagrolaimoidea</taxon>
        <taxon>Panagrolaimidae</taxon>
        <taxon>Panagrolaimus</taxon>
    </lineage>
</organism>
<evidence type="ECO:0000313" key="1">
    <source>
        <dbReference type="Proteomes" id="UP000887576"/>
    </source>
</evidence>
<dbReference type="Proteomes" id="UP000887576">
    <property type="component" value="Unplaced"/>
</dbReference>
<evidence type="ECO:0000313" key="2">
    <source>
        <dbReference type="WBParaSite" id="JU765_v2.g16683.t1"/>
    </source>
</evidence>
<proteinExistence type="predicted"/>